<proteinExistence type="predicted"/>
<name>A0A0D0ACV6_9AGAM</name>
<reference evidence="2 3" key="1">
    <citation type="submission" date="2014-04" db="EMBL/GenBank/DDBJ databases">
        <authorList>
            <consortium name="DOE Joint Genome Institute"/>
            <person name="Kuo A."/>
            <person name="Ruytinx J."/>
            <person name="Rineau F."/>
            <person name="Colpaert J."/>
            <person name="Kohler A."/>
            <person name="Nagy L.G."/>
            <person name="Floudas D."/>
            <person name="Copeland A."/>
            <person name="Barry K.W."/>
            <person name="Cichocki N."/>
            <person name="Veneault-Fourrey C."/>
            <person name="LaButti K."/>
            <person name="Lindquist E.A."/>
            <person name="Lipzen A."/>
            <person name="Lundell T."/>
            <person name="Morin E."/>
            <person name="Murat C."/>
            <person name="Sun H."/>
            <person name="Tunlid A."/>
            <person name="Henrissat B."/>
            <person name="Grigoriev I.V."/>
            <person name="Hibbett D.S."/>
            <person name="Martin F."/>
            <person name="Nordberg H.P."/>
            <person name="Cantor M.N."/>
            <person name="Hua S.X."/>
        </authorList>
    </citation>
    <scope>NUCLEOTIDE SEQUENCE [LARGE SCALE GENOMIC DNA]</scope>
    <source>
        <strain evidence="2 3">UH-Slu-Lm8-n1</strain>
    </source>
</reference>
<accession>A0A0D0ACV6</accession>
<evidence type="ECO:0000256" key="1">
    <source>
        <dbReference type="SAM" id="MobiDB-lite"/>
    </source>
</evidence>
<feature type="region of interest" description="Disordered" evidence="1">
    <location>
        <begin position="45"/>
        <end position="64"/>
    </location>
</feature>
<reference evidence="3" key="2">
    <citation type="submission" date="2015-01" db="EMBL/GenBank/DDBJ databases">
        <title>Evolutionary Origins and Diversification of the Mycorrhizal Mutualists.</title>
        <authorList>
            <consortium name="DOE Joint Genome Institute"/>
            <consortium name="Mycorrhizal Genomics Consortium"/>
            <person name="Kohler A."/>
            <person name="Kuo A."/>
            <person name="Nagy L.G."/>
            <person name="Floudas D."/>
            <person name="Copeland A."/>
            <person name="Barry K.W."/>
            <person name="Cichocki N."/>
            <person name="Veneault-Fourrey C."/>
            <person name="LaButti K."/>
            <person name="Lindquist E.A."/>
            <person name="Lipzen A."/>
            <person name="Lundell T."/>
            <person name="Morin E."/>
            <person name="Murat C."/>
            <person name="Riley R."/>
            <person name="Ohm R."/>
            <person name="Sun H."/>
            <person name="Tunlid A."/>
            <person name="Henrissat B."/>
            <person name="Grigoriev I.V."/>
            <person name="Hibbett D.S."/>
            <person name="Martin F."/>
        </authorList>
    </citation>
    <scope>NUCLEOTIDE SEQUENCE [LARGE SCALE GENOMIC DNA]</scope>
    <source>
        <strain evidence="3">UH-Slu-Lm8-n1</strain>
    </source>
</reference>
<feature type="compositionally biased region" description="Polar residues" evidence="1">
    <location>
        <begin position="45"/>
        <end position="54"/>
    </location>
</feature>
<dbReference type="Proteomes" id="UP000054485">
    <property type="component" value="Unassembled WGS sequence"/>
</dbReference>
<protein>
    <submittedName>
        <fullName evidence="2">Uncharacterized protein</fullName>
    </submittedName>
</protein>
<dbReference type="HOGENOM" id="CLU_2869163_0_0_1"/>
<sequence length="64" mass="6700">MSPSLSNTESWILDAPKDGALHVYHAATALAVRMASARTVFIDSSSGTYESSENGDGKSETHGS</sequence>
<dbReference type="AlphaFoldDB" id="A0A0D0ACV6"/>
<evidence type="ECO:0000313" key="3">
    <source>
        <dbReference type="Proteomes" id="UP000054485"/>
    </source>
</evidence>
<dbReference type="InParanoid" id="A0A0D0ACV6"/>
<gene>
    <name evidence="2" type="ORF">CY34DRAFT_16713</name>
</gene>
<dbReference type="EMBL" id="KN835575">
    <property type="protein sequence ID" value="KIK35944.1"/>
    <property type="molecule type" value="Genomic_DNA"/>
</dbReference>
<feature type="compositionally biased region" description="Basic and acidic residues" evidence="1">
    <location>
        <begin position="55"/>
        <end position="64"/>
    </location>
</feature>
<keyword evidence="3" id="KW-1185">Reference proteome</keyword>
<evidence type="ECO:0000313" key="2">
    <source>
        <dbReference type="EMBL" id="KIK35944.1"/>
    </source>
</evidence>
<organism evidence="2 3">
    <name type="scientific">Suillus luteus UH-Slu-Lm8-n1</name>
    <dbReference type="NCBI Taxonomy" id="930992"/>
    <lineage>
        <taxon>Eukaryota</taxon>
        <taxon>Fungi</taxon>
        <taxon>Dikarya</taxon>
        <taxon>Basidiomycota</taxon>
        <taxon>Agaricomycotina</taxon>
        <taxon>Agaricomycetes</taxon>
        <taxon>Agaricomycetidae</taxon>
        <taxon>Boletales</taxon>
        <taxon>Suillineae</taxon>
        <taxon>Suillaceae</taxon>
        <taxon>Suillus</taxon>
    </lineage>
</organism>